<evidence type="ECO:0000313" key="2">
    <source>
        <dbReference type="Proteomes" id="UP000265618"/>
    </source>
</evidence>
<name>A0A9K3GIX0_9EUKA</name>
<dbReference type="Gene3D" id="3.40.50.300">
    <property type="entry name" value="P-loop containing nucleotide triphosphate hydrolases"/>
    <property type="match status" value="1"/>
</dbReference>
<comment type="caution">
    <text evidence="1">The sequence shown here is derived from an EMBL/GenBank/DDBJ whole genome shotgun (WGS) entry which is preliminary data.</text>
</comment>
<dbReference type="OrthoDB" id="275177at2759"/>
<feature type="non-terminal residue" evidence="1">
    <location>
        <position position="126"/>
    </location>
</feature>
<dbReference type="Proteomes" id="UP000265618">
    <property type="component" value="Unassembled WGS sequence"/>
</dbReference>
<dbReference type="EMBL" id="BDIP01001479">
    <property type="protein sequence ID" value="GIQ84492.1"/>
    <property type="molecule type" value="Genomic_DNA"/>
</dbReference>
<evidence type="ECO:0000313" key="1">
    <source>
        <dbReference type="EMBL" id="GIQ84492.1"/>
    </source>
</evidence>
<organism evidence="1 2">
    <name type="scientific">Kipferlia bialata</name>
    <dbReference type="NCBI Taxonomy" id="797122"/>
    <lineage>
        <taxon>Eukaryota</taxon>
        <taxon>Metamonada</taxon>
        <taxon>Carpediemonas-like organisms</taxon>
        <taxon>Kipferlia</taxon>
    </lineage>
</organism>
<dbReference type="CDD" id="cd00882">
    <property type="entry name" value="Ras_like_GTPase"/>
    <property type="match status" value="1"/>
</dbReference>
<dbReference type="Pfam" id="PF08477">
    <property type="entry name" value="Roc"/>
    <property type="match status" value="1"/>
</dbReference>
<dbReference type="InterPro" id="IPR027417">
    <property type="entry name" value="P-loop_NTPase"/>
</dbReference>
<sequence>MLRVGVVGPPRSGKSTLSNVYCHVASVPDPEYRPTQCLRVTETERSIDVQGVTRSVAVQLWDIGGSEEWLSQHMHFRPMLDGVAFVIPADDPSPASTLQCWWDRLVDTPRITQQHCLVLRHSATPD</sequence>
<gene>
    <name evidence="1" type="ORF">KIPB_005989</name>
</gene>
<dbReference type="AlphaFoldDB" id="A0A9K3GIX0"/>
<proteinExistence type="predicted"/>
<dbReference type="SUPFAM" id="SSF52540">
    <property type="entry name" value="P-loop containing nucleoside triphosphate hydrolases"/>
    <property type="match status" value="1"/>
</dbReference>
<reference evidence="1 2" key="1">
    <citation type="journal article" date="2018" name="PLoS ONE">
        <title>The draft genome of Kipferlia bialata reveals reductive genome evolution in fornicate parasites.</title>
        <authorList>
            <person name="Tanifuji G."/>
            <person name="Takabayashi S."/>
            <person name="Kume K."/>
            <person name="Takagi M."/>
            <person name="Nakayama T."/>
            <person name="Kamikawa R."/>
            <person name="Inagaki Y."/>
            <person name="Hashimoto T."/>
        </authorList>
    </citation>
    <scope>NUCLEOTIDE SEQUENCE [LARGE SCALE GENOMIC DNA]</scope>
    <source>
        <strain evidence="1">NY0173</strain>
    </source>
</reference>
<accession>A0A9K3GIX0</accession>
<keyword evidence="2" id="KW-1185">Reference proteome</keyword>
<protein>
    <submittedName>
        <fullName evidence="1">Uncharacterized protein</fullName>
    </submittedName>
</protein>